<organism evidence="5 6">
    <name type="scientific">Cohnella hongkongensis</name>
    <dbReference type="NCBI Taxonomy" id="178337"/>
    <lineage>
        <taxon>Bacteria</taxon>
        <taxon>Bacillati</taxon>
        <taxon>Bacillota</taxon>
        <taxon>Bacilli</taxon>
        <taxon>Bacillales</taxon>
        <taxon>Paenibacillaceae</taxon>
        <taxon>Cohnella</taxon>
    </lineage>
</organism>
<dbReference type="InterPro" id="IPR013342">
    <property type="entry name" value="Mandelate_racemase_C"/>
</dbReference>
<dbReference type="PROSITE" id="PS00909">
    <property type="entry name" value="MR_MLE_2"/>
    <property type="match status" value="1"/>
</dbReference>
<dbReference type="Pfam" id="PF02746">
    <property type="entry name" value="MR_MLE_N"/>
    <property type="match status" value="1"/>
</dbReference>
<dbReference type="Pfam" id="PF13378">
    <property type="entry name" value="MR_MLE_C"/>
    <property type="match status" value="1"/>
</dbReference>
<dbReference type="Gene3D" id="3.20.20.120">
    <property type="entry name" value="Enolase-like C-terminal domain"/>
    <property type="match status" value="1"/>
</dbReference>
<dbReference type="SFLD" id="SFLDG00179">
    <property type="entry name" value="mandelate_racemase"/>
    <property type="match status" value="1"/>
</dbReference>
<dbReference type="InterPro" id="IPR029017">
    <property type="entry name" value="Enolase-like_N"/>
</dbReference>
<feature type="domain" description="Mandelate racemase/muconate lactonizing enzyme C-terminal" evidence="4">
    <location>
        <begin position="146"/>
        <end position="243"/>
    </location>
</feature>
<evidence type="ECO:0000313" key="6">
    <source>
        <dbReference type="Proteomes" id="UP001596028"/>
    </source>
</evidence>
<dbReference type="InterPro" id="IPR013341">
    <property type="entry name" value="Mandelate_racemase_N_dom"/>
</dbReference>
<evidence type="ECO:0000256" key="2">
    <source>
        <dbReference type="ARBA" id="ARBA00022723"/>
    </source>
</evidence>
<dbReference type="Gene3D" id="3.30.390.10">
    <property type="entry name" value="Enolase-like, N-terminal domain"/>
    <property type="match status" value="1"/>
</dbReference>
<dbReference type="SFLD" id="SFLDS00001">
    <property type="entry name" value="Enolase"/>
    <property type="match status" value="1"/>
</dbReference>
<gene>
    <name evidence="5" type="ORF">ACFO3S_09000</name>
</gene>
<evidence type="ECO:0000256" key="3">
    <source>
        <dbReference type="ARBA" id="ARBA00022842"/>
    </source>
</evidence>
<dbReference type="InterPro" id="IPR018110">
    <property type="entry name" value="Mandel_Rmase/mucon_lact_enz_CS"/>
</dbReference>
<dbReference type="InterPro" id="IPR036849">
    <property type="entry name" value="Enolase-like_C_sf"/>
</dbReference>
<dbReference type="CDD" id="cd03316">
    <property type="entry name" value="MR_like"/>
    <property type="match status" value="1"/>
</dbReference>
<sequence length="378" mass="41625">MKISNIRSNVYRLPPSVPWEDATNKVDGLEFVVAEVQADNGMTGTGLSYTVDIGGTAIRTLIDDYLANLVIGMNPLDYERIWYKLQRQSRRLGLGVNSMAIAAIDVAVWDLIGKIHGQPLYKLLGGARDRIPAYISEIDLRSDGTVEQLADRVKEYVRQGYRTVKIKIGKPELEEDIERIAKVQELLGPGGAVLVDLNQKWSAAEAIQKGARLDKLNLGWIEEPTLVQDVQGHRQLKQAIRTPVALGESLYSRQQFLEYLRADAVDIVQADVAFVGGITEWLKIAHLAGAFGKPVAPHFMMELSLHLLCGVQNSYMLENVVGGSLTELGLLEKPIEVQGGMGVPSELPGHGIVFDQEELQRHLLDPAKLRDAFAGGSK</sequence>
<dbReference type="SUPFAM" id="SSF54826">
    <property type="entry name" value="Enolase N-terminal domain-like"/>
    <property type="match status" value="1"/>
</dbReference>
<evidence type="ECO:0000256" key="1">
    <source>
        <dbReference type="ARBA" id="ARBA00001946"/>
    </source>
</evidence>
<protein>
    <submittedName>
        <fullName evidence="5">Mandelate racemase/muconate lactonizing enzyme family protein</fullName>
    </submittedName>
</protein>
<dbReference type="PANTHER" id="PTHR13794">
    <property type="entry name" value="ENOLASE SUPERFAMILY, MANDELATE RACEMASE"/>
    <property type="match status" value="1"/>
</dbReference>
<keyword evidence="6" id="KW-1185">Reference proteome</keyword>
<keyword evidence="2" id="KW-0479">Metal-binding</keyword>
<evidence type="ECO:0000259" key="4">
    <source>
        <dbReference type="SMART" id="SM00922"/>
    </source>
</evidence>
<comment type="caution">
    <text evidence="5">The sequence shown here is derived from an EMBL/GenBank/DDBJ whole genome shotgun (WGS) entry which is preliminary data.</text>
</comment>
<dbReference type="InterPro" id="IPR046945">
    <property type="entry name" value="RHMD-like"/>
</dbReference>
<comment type="cofactor">
    <cofactor evidence="1">
        <name>Mg(2+)</name>
        <dbReference type="ChEBI" id="CHEBI:18420"/>
    </cofactor>
</comment>
<dbReference type="SUPFAM" id="SSF51604">
    <property type="entry name" value="Enolase C-terminal domain-like"/>
    <property type="match status" value="1"/>
</dbReference>
<dbReference type="Proteomes" id="UP001596028">
    <property type="component" value="Unassembled WGS sequence"/>
</dbReference>
<dbReference type="SMART" id="SM00922">
    <property type="entry name" value="MR_MLE"/>
    <property type="match status" value="1"/>
</dbReference>
<keyword evidence="3" id="KW-0460">Magnesium</keyword>
<dbReference type="PANTHER" id="PTHR13794:SF58">
    <property type="entry name" value="MITOCHONDRIAL ENOLASE SUPERFAMILY MEMBER 1"/>
    <property type="match status" value="1"/>
</dbReference>
<dbReference type="RefSeq" id="WP_378094561.1">
    <property type="nucleotide sequence ID" value="NZ_JBHSEP010000005.1"/>
</dbReference>
<evidence type="ECO:0000313" key="5">
    <source>
        <dbReference type="EMBL" id="MFC4598372.1"/>
    </source>
</evidence>
<name>A0ABV9FBZ6_9BACL</name>
<reference evidence="6" key="1">
    <citation type="journal article" date="2019" name="Int. J. Syst. Evol. Microbiol.">
        <title>The Global Catalogue of Microorganisms (GCM) 10K type strain sequencing project: providing services to taxonomists for standard genome sequencing and annotation.</title>
        <authorList>
            <consortium name="The Broad Institute Genomics Platform"/>
            <consortium name="The Broad Institute Genome Sequencing Center for Infectious Disease"/>
            <person name="Wu L."/>
            <person name="Ma J."/>
        </authorList>
    </citation>
    <scope>NUCLEOTIDE SEQUENCE [LARGE SCALE GENOMIC DNA]</scope>
    <source>
        <strain evidence="6">CCUG 49571</strain>
    </source>
</reference>
<proteinExistence type="predicted"/>
<dbReference type="EMBL" id="JBHSEP010000005">
    <property type="protein sequence ID" value="MFC4598372.1"/>
    <property type="molecule type" value="Genomic_DNA"/>
</dbReference>
<accession>A0ABV9FBZ6</accession>
<dbReference type="InterPro" id="IPR029065">
    <property type="entry name" value="Enolase_C-like"/>
</dbReference>